<keyword evidence="1" id="KW-0479">Metal-binding</keyword>
<dbReference type="PANTHER" id="PTHR33823:SF2">
    <property type="entry name" value="RNA POLYMERASE-BINDING TRANSCRIPTION FACTOR DKSA"/>
    <property type="match status" value="1"/>
</dbReference>
<evidence type="ECO:0000259" key="5">
    <source>
        <dbReference type="Pfam" id="PF01258"/>
    </source>
</evidence>
<evidence type="ECO:0000256" key="3">
    <source>
        <dbReference type="ARBA" id="ARBA00022833"/>
    </source>
</evidence>
<dbReference type="GO" id="GO:0008270">
    <property type="term" value="F:zinc ion binding"/>
    <property type="evidence" value="ECO:0007669"/>
    <property type="project" value="UniProtKB-KW"/>
</dbReference>
<dbReference type="PROSITE" id="PS51128">
    <property type="entry name" value="ZF_DKSA_2"/>
    <property type="match status" value="1"/>
</dbReference>
<dbReference type="AlphaFoldDB" id="A0A6N0HT97"/>
<dbReference type="Gene3D" id="1.20.120.910">
    <property type="entry name" value="DksA, coiled-coil domain"/>
    <property type="match status" value="1"/>
</dbReference>
<dbReference type="PANTHER" id="PTHR33823">
    <property type="entry name" value="RNA POLYMERASE-BINDING TRANSCRIPTION FACTOR DKSA-RELATED"/>
    <property type="match status" value="1"/>
</dbReference>
<organism evidence="6 7">
    <name type="scientific">Candidatus Reidiella endopervernicosa</name>
    <dbReference type="NCBI Taxonomy" id="2738883"/>
    <lineage>
        <taxon>Bacteria</taxon>
        <taxon>Pseudomonadati</taxon>
        <taxon>Pseudomonadota</taxon>
        <taxon>Gammaproteobacteria</taxon>
        <taxon>Candidatus Reidiella</taxon>
    </lineage>
</organism>
<name>A0A6N0HT97_9GAMM</name>
<dbReference type="EMBL" id="CP054491">
    <property type="protein sequence ID" value="QKQ25490.1"/>
    <property type="molecule type" value="Genomic_DNA"/>
</dbReference>
<evidence type="ECO:0000313" key="6">
    <source>
        <dbReference type="EMBL" id="QKQ25490.1"/>
    </source>
</evidence>
<dbReference type="SUPFAM" id="SSF57716">
    <property type="entry name" value="Glucocorticoid receptor-like (DNA-binding domain)"/>
    <property type="match status" value="1"/>
</dbReference>
<dbReference type="Pfam" id="PF01258">
    <property type="entry name" value="zf-dskA_traR"/>
    <property type="match status" value="1"/>
</dbReference>
<protein>
    <submittedName>
        <fullName evidence="6">TraR/DksA family transcriptional regulator</fullName>
    </submittedName>
</protein>
<evidence type="ECO:0000256" key="1">
    <source>
        <dbReference type="ARBA" id="ARBA00022723"/>
    </source>
</evidence>
<dbReference type="KEGG" id="rev:HUE57_03635"/>
<keyword evidence="7" id="KW-1185">Reference proteome</keyword>
<gene>
    <name evidence="6" type="ORF">HUE57_03635</name>
</gene>
<evidence type="ECO:0000256" key="4">
    <source>
        <dbReference type="PROSITE-ProRule" id="PRU00510"/>
    </source>
</evidence>
<evidence type="ECO:0000313" key="7">
    <source>
        <dbReference type="Proteomes" id="UP000509658"/>
    </source>
</evidence>
<feature type="zinc finger region" description="dksA C4-type" evidence="4">
    <location>
        <begin position="85"/>
        <end position="109"/>
    </location>
</feature>
<keyword evidence="3" id="KW-0862">Zinc</keyword>
<proteinExistence type="predicted"/>
<evidence type="ECO:0000256" key="2">
    <source>
        <dbReference type="ARBA" id="ARBA00022771"/>
    </source>
</evidence>
<reference evidence="6 7" key="1">
    <citation type="submission" date="2020-05" db="EMBL/GenBank/DDBJ databases">
        <title>Horizontal transmission and recombination maintain forever young bacterial symbiont genomes.</title>
        <authorList>
            <person name="Russell S.L."/>
            <person name="Pepper-Tunick E."/>
            <person name="Svedberg J."/>
            <person name="Byrne A."/>
            <person name="Ruelas Castillo J."/>
            <person name="Vollmers C."/>
            <person name="Beinart R.A."/>
            <person name="Corbett-Detig R."/>
        </authorList>
    </citation>
    <scope>NUCLEOTIDE SEQUENCE [LARGE SCALE GENOMIC DNA]</scope>
    <source>
        <strain evidence="6">Santa_Monica_outfall</strain>
    </source>
</reference>
<dbReference type="InterPro" id="IPR000962">
    <property type="entry name" value="Znf_DskA_TraR"/>
</dbReference>
<feature type="domain" description="Zinc finger DksA/TraR C4-type" evidence="5">
    <location>
        <begin position="80"/>
        <end position="112"/>
    </location>
</feature>
<dbReference type="Proteomes" id="UP000509658">
    <property type="component" value="Chromosome"/>
</dbReference>
<accession>A0A6N0HT97</accession>
<sequence length="113" mass="12707">MDEKTTNHFRQLLLNRQAELQSVEQIGHEAAATVELDQSAVGRLSRMDAMQAQAVSQEMEQRRTLELQRIKAALACIESGDYGYCLRCDESINPHRLEIDPSATLCIQCAEKS</sequence>
<dbReference type="RefSeq" id="WP_174672733.1">
    <property type="nucleotide sequence ID" value="NZ_CP054491.1"/>
</dbReference>
<keyword evidence="2" id="KW-0863">Zinc-finger</keyword>